<evidence type="ECO:0008006" key="3">
    <source>
        <dbReference type="Google" id="ProtNLM"/>
    </source>
</evidence>
<accession>K2GTQ8</accession>
<comment type="caution">
    <text evidence="2">The sequence shown here is derived from an EMBL/GenBank/DDBJ whole genome shotgun (WGS) entry which is preliminary data.</text>
</comment>
<keyword evidence="1" id="KW-1133">Transmembrane helix</keyword>
<evidence type="ECO:0000256" key="1">
    <source>
        <dbReference type="SAM" id="Phobius"/>
    </source>
</evidence>
<gene>
    <name evidence="2" type="ORF">ACD_4C00177G0001</name>
</gene>
<reference evidence="2" key="1">
    <citation type="journal article" date="2012" name="Science">
        <title>Fermentation, hydrogen, and sulfur metabolism in multiple uncultivated bacterial phyla.</title>
        <authorList>
            <person name="Wrighton K.C."/>
            <person name="Thomas B.C."/>
            <person name="Sharon I."/>
            <person name="Miller C.S."/>
            <person name="Castelle C.J."/>
            <person name="VerBerkmoes N.C."/>
            <person name="Wilkins M.J."/>
            <person name="Hettich R.L."/>
            <person name="Lipton M.S."/>
            <person name="Williams K.H."/>
            <person name="Long P.E."/>
            <person name="Banfield J.F."/>
        </authorList>
    </citation>
    <scope>NUCLEOTIDE SEQUENCE [LARGE SCALE GENOMIC DNA]</scope>
</reference>
<evidence type="ECO:0000313" key="2">
    <source>
        <dbReference type="EMBL" id="EKE26730.1"/>
    </source>
</evidence>
<dbReference type="Pfam" id="PF07963">
    <property type="entry name" value="N_methyl"/>
    <property type="match status" value="1"/>
</dbReference>
<sequence length="453" mass="54995">MEYKKYTKAFTLIEIIIVITILAILGTIGFLSFSSQSAWTRDSIRLTNMSNLSKGLSLYYVKAWNYPKPDQSLNNVTITASGVPIWYQWYTGPELLNLINLPVKWWIDQLDWIYFTYLVNANQSKYQILGYLEDWLDNTFSYLPENWNILREINANPDSYSWRYILTKWDQLWIILDVWTKIPIQSVWWWWIDIVNTTWSYILQFSSDFEIIWTWSKLKTWVVWLWLIWYWPFDEWSWNVTNDLSKNKYDWILSWTTMPAWTWWISWNSLFFTWWFVTMWDVLDMWSNSFSISLWFKIENGYSNHSKIINKWMTSIWSPPNIWYSIRFLDKINCNLTENCITNDLIWDKDAISNFKTPLWISQVPLSSWHNVVYVFNRDKDKIYLYLDGSKNSETSVKWVWNLDNNIPFSVWALHRGSFGTTTEYFKWLVDEIRTYDRVLSDSEISLLYNAFR</sequence>
<dbReference type="EMBL" id="AMFJ01000693">
    <property type="protein sequence ID" value="EKE26730.1"/>
    <property type="molecule type" value="Genomic_DNA"/>
</dbReference>
<organism evidence="2">
    <name type="scientific">uncultured bacterium</name>
    <name type="common">gcode 4</name>
    <dbReference type="NCBI Taxonomy" id="1234023"/>
    <lineage>
        <taxon>Bacteria</taxon>
        <taxon>environmental samples</taxon>
    </lineage>
</organism>
<dbReference type="AlphaFoldDB" id="K2GTQ8"/>
<dbReference type="Gene3D" id="2.60.120.200">
    <property type="match status" value="1"/>
</dbReference>
<dbReference type="Pfam" id="PF13385">
    <property type="entry name" value="Laminin_G_3"/>
    <property type="match status" value="1"/>
</dbReference>
<protein>
    <recommendedName>
        <fullName evidence="3">LamG-like jellyroll fold domain-containing protein</fullName>
    </recommendedName>
</protein>
<dbReference type="Gene3D" id="3.30.700.10">
    <property type="entry name" value="Glycoprotein, Type 4 Pilin"/>
    <property type="match status" value="1"/>
</dbReference>
<dbReference type="SUPFAM" id="SSF54523">
    <property type="entry name" value="Pili subunits"/>
    <property type="match status" value="1"/>
</dbReference>
<dbReference type="InterPro" id="IPR013320">
    <property type="entry name" value="ConA-like_dom_sf"/>
</dbReference>
<keyword evidence="1" id="KW-0812">Transmembrane</keyword>
<proteinExistence type="predicted"/>
<name>K2GTQ8_9BACT</name>
<keyword evidence="1" id="KW-0472">Membrane</keyword>
<dbReference type="InterPro" id="IPR012902">
    <property type="entry name" value="N_methyl_site"/>
</dbReference>
<dbReference type="SUPFAM" id="SSF49899">
    <property type="entry name" value="Concanavalin A-like lectins/glucanases"/>
    <property type="match status" value="1"/>
</dbReference>
<dbReference type="InterPro" id="IPR045584">
    <property type="entry name" value="Pilin-like"/>
</dbReference>
<feature type="transmembrane region" description="Helical" evidence="1">
    <location>
        <begin position="12"/>
        <end position="33"/>
    </location>
</feature>
<dbReference type="NCBIfam" id="TIGR02532">
    <property type="entry name" value="IV_pilin_GFxxxE"/>
    <property type="match status" value="1"/>
</dbReference>